<evidence type="ECO:0000256" key="5">
    <source>
        <dbReference type="ARBA" id="ARBA00023136"/>
    </source>
</evidence>
<evidence type="ECO:0000256" key="2">
    <source>
        <dbReference type="ARBA" id="ARBA00007558"/>
    </source>
</evidence>
<feature type="non-terminal residue" evidence="8">
    <location>
        <position position="1"/>
    </location>
</feature>
<feature type="transmembrane region" description="Helical" evidence="6">
    <location>
        <begin position="76"/>
        <end position="96"/>
    </location>
</feature>
<sequence length="102" mass="11550">VYTDLCWFFLFVLVRTGPYWSVLVLTGPYWWQCVVGVAGGATRAALAVHQARRDNVADVAAKDSSQETLVNGAGPYWFILVCTGPYWSVTGLYWFVLGRRRW</sequence>
<dbReference type="InterPro" id="IPR054549">
    <property type="entry name" value="UVB_sens_RUS_dom"/>
</dbReference>
<evidence type="ECO:0000259" key="7">
    <source>
        <dbReference type="Pfam" id="PF04884"/>
    </source>
</evidence>
<dbReference type="OrthoDB" id="364779at2759"/>
<keyword evidence="4 6" id="KW-1133">Transmembrane helix</keyword>
<dbReference type="InterPro" id="IPR006968">
    <property type="entry name" value="RUS_fam"/>
</dbReference>
<protein>
    <recommendedName>
        <fullName evidence="7">Protein root UVB sensitive/RUS domain-containing protein</fullName>
    </recommendedName>
</protein>
<dbReference type="Pfam" id="PF04884">
    <property type="entry name" value="UVB_sens_prot"/>
    <property type="match status" value="1"/>
</dbReference>
<name>A0A3L8Q908_CHLGU</name>
<keyword evidence="9" id="KW-1185">Reference proteome</keyword>
<dbReference type="GO" id="GO:0016020">
    <property type="term" value="C:membrane"/>
    <property type="evidence" value="ECO:0007669"/>
    <property type="project" value="UniProtKB-SubCell"/>
</dbReference>
<feature type="domain" description="Protein root UVB sensitive/RUS" evidence="7">
    <location>
        <begin position="20"/>
        <end position="82"/>
    </location>
</feature>
<keyword evidence="5 6" id="KW-0472">Membrane</keyword>
<evidence type="ECO:0000313" key="8">
    <source>
        <dbReference type="EMBL" id="RLV63728.1"/>
    </source>
</evidence>
<reference evidence="8 9" key="1">
    <citation type="journal article" date="2018" name="Proc. R. Soc. B">
        <title>A non-coding region near Follistatin controls head colour polymorphism in the Gouldian finch.</title>
        <authorList>
            <person name="Toomey M.B."/>
            <person name="Marques C.I."/>
            <person name="Andrade P."/>
            <person name="Araujo P.M."/>
            <person name="Sabatino S."/>
            <person name="Gazda M.A."/>
            <person name="Afonso S."/>
            <person name="Lopes R.J."/>
            <person name="Corbo J.C."/>
            <person name="Carneiro M."/>
        </authorList>
    </citation>
    <scope>NUCLEOTIDE SEQUENCE [LARGE SCALE GENOMIC DNA]</scope>
    <source>
        <strain evidence="8">Red01</strain>
        <tissue evidence="8">Muscle</tissue>
    </source>
</reference>
<accession>A0A3L8Q908</accession>
<dbReference type="PANTHER" id="PTHR12770">
    <property type="entry name" value="RUS1 FAMILY PROTEIN C16ORF58"/>
    <property type="match status" value="1"/>
</dbReference>
<keyword evidence="3 6" id="KW-0812">Transmembrane</keyword>
<dbReference type="AlphaFoldDB" id="A0A3L8Q908"/>
<dbReference type="PANTHER" id="PTHR12770:SF31">
    <property type="entry name" value="RUS FAMILY MEMBER 1"/>
    <property type="match status" value="1"/>
</dbReference>
<comment type="subcellular location">
    <subcellularLocation>
        <location evidence="1">Membrane</location>
    </subcellularLocation>
</comment>
<gene>
    <name evidence="8" type="ORF">DV515_00017974</name>
</gene>
<evidence type="ECO:0000256" key="3">
    <source>
        <dbReference type="ARBA" id="ARBA00022692"/>
    </source>
</evidence>
<comment type="similarity">
    <text evidence="2">Belongs to the RUS1 family.</text>
</comment>
<dbReference type="Proteomes" id="UP000276834">
    <property type="component" value="Unassembled WGS sequence"/>
</dbReference>
<dbReference type="EMBL" id="QUSF01002104">
    <property type="protein sequence ID" value="RLV63728.1"/>
    <property type="molecule type" value="Genomic_DNA"/>
</dbReference>
<comment type="caution">
    <text evidence="8">The sequence shown here is derived from an EMBL/GenBank/DDBJ whole genome shotgun (WGS) entry which is preliminary data.</text>
</comment>
<organism evidence="8 9">
    <name type="scientific">Chloebia gouldiae</name>
    <name type="common">Gouldian finch</name>
    <name type="synonym">Erythrura gouldiae</name>
    <dbReference type="NCBI Taxonomy" id="44316"/>
    <lineage>
        <taxon>Eukaryota</taxon>
        <taxon>Metazoa</taxon>
        <taxon>Chordata</taxon>
        <taxon>Craniata</taxon>
        <taxon>Vertebrata</taxon>
        <taxon>Euteleostomi</taxon>
        <taxon>Archelosauria</taxon>
        <taxon>Archosauria</taxon>
        <taxon>Dinosauria</taxon>
        <taxon>Saurischia</taxon>
        <taxon>Theropoda</taxon>
        <taxon>Coelurosauria</taxon>
        <taxon>Aves</taxon>
        <taxon>Neognathae</taxon>
        <taxon>Neoaves</taxon>
        <taxon>Telluraves</taxon>
        <taxon>Australaves</taxon>
        <taxon>Passeriformes</taxon>
        <taxon>Passeroidea</taxon>
        <taxon>Passeridae</taxon>
        <taxon>Chloebia</taxon>
    </lineage>
</organism>
<evidence type="ECO:0000256" key="1">
    <source>
        <dbReference type="ARBA" id="ARBA00004370"/>
    </source>
</evidence>
<proteinExistence type="inferred from homology"/>
<evidence type="ECO:0000256" key="4">
    <source>
        <dbReference type="ARBA" id="ARBA00022989"/>
    </source>
</evidence>
<evidence type="ECO:0000256" key="6">
    <source>
        <dbReference type="SAM" id="Phobius"/>
    </source>
</evidence>
<evidence type="ECO:0000313" key="9">
    <source>
        <dbReference type="Proteomes" id="UP000276834"/>
    </source>
</evidence>
<feature type="transmembrane region" description="Helical" evidence="6">
    <location>
        <begin position="7"/>
        <end position="31"/>
    </location>
</feature>